<evidence type="ECO:0000313" key="4">
    <source>
        <dbReference type="Proteomes" id="UP000189796"/>
    </source>
</evidence>
<accession>A0A1M5UES8</accession>
<evidence type="ECO:0000256" key="1">
    <source>
        <dbReference type="SAM" id="MobiDB-lite"/>
    </source>
</evidence>
<feature type="region of interest" description="Disordered" evidence="1">
    <location>
        <begin position="137"/>
        <end position="159"/>
    </location>
</feature>
<dbReference type="EMBL" id="LT670817">
    <property type="protein sequence ID" value="SHH61440.1"/>
    <property type="molecule type" value="Genomic_DNA"/>
</dbReference>
<protein>
    <submittedName>
        <fullName evidence="3">Uncharacterized protein</fullName>
    </submittedName>
</protein>
<keyword evidence="2" id="KW-0472">Membrane</keyword>
<reference evidence="3 4" key="1">
    <citation type="submission" date="2016-11" db="EMBL/GenBank/DDBJ databases">
        <authorList>
            <person name="Jaros S."/>
            <person name="Januszkiewicz K."/>
            <person name="Wedrychowicz H."/>
        </authorList>
    </citation>
    <scope>NUCLEOTIDE SEQUENCE [LARGE SCALE GENOMIC DNA]</scope>
    <source>
        <strain evidence="3 4">GAS138</strain>
    </source>
</reference>
<dbReference type="Proteomes" id="UP000189796">
    <property type="component" value="Chromosome I"/>
</dbReference>
<keyword evidence="2" id="KW-0812">Transmembrane</keyword>
<keyword evidence="2" id="KW-1133">Transmembrane helix</keyword>
<evidence type="ECO:0000313" key="3">
    <source>
        <dbReference type="EMBL" id="SHH61440.1"/>
    </source>
</evidence>
<name>A0A1M5UES8_9BRAD</name>
<feature type="transmembrane region" description="Helical" evidence="2">
    <location>
        <begin position="39"/>
        <end position="60"/>
    </location>
</feature>
<evidence type="ECO:0000256" key="2">
    <source>
        <dbReference type="SAM" id="Phobius"/>
    </source>
</evidence>
<organism evidence="3 4">
    <name type="scientific">Bradyrhizobium erythrophlei</name>
    <dbReference type="NCBI Taxonomy" id="1437360"/>
    <lineage>
        <taxon>Bacteria</taxon>
        <taxon>Pseudomonadati</taxon>
        <taxon>Pseudomonadota</taxon>
        <taxon>Alphaproteobacteria</taxon>
        <taxon>Hyphomicrobiales</taxon>
        <taxon>Nitrobacteraceae</taxon>
        <taxon>Bradyrhizobium</taxon>
    </lineage>
</organism>
<proteinExistence type="predicted"/>
<dbReference type="AlphaFoldDB" id="A0A1M5UES8"/>
<sequence>MPGARCTRSLVCAIGSKYAHEYSQRAIGNHPTFPHAMVYGLYVLSPVIGFLVTVACQRFANLMPASRHQDHTTSPSAHAPVVCSAFRVHRIPPRVRDDRASAPLSGRDGEDILLIWVRRQAMFLKFRNFRAPTRDGFDVNRRRAKQRPEGLTEKQPASF</sequence>
<feature type="compositionally biased region" description="Basic and acidic residues" evidence="1">
    <location>
        <begin position="137"/>
        <end position="152"/>
    </location>
</feature>
<gene>
    <name evidence="3" type="ORF">SAMN05443248_5406</name>
</gene>